<evidence type="ECO:0000256" key="3">
    <source>
        <dbReference type="ARBA" id="ARBA00022741"/>
    </source>
</evidence>
<evidence type="ECO:0000259" key="9">
    <source>
        <dbReference type="PROSITE" id="PS51192"/>
    </source>
</evidence>
<keyword evidence="12" id="KW-1185">Reference proteome</keyword>
<feature type="domain" description="Helicase C-terminal" evidence="10">
    <location>
        <begin position="251"/>
        <end position="445"/>
    </location>
</feature>
<accession>A0AAD4MCL3</accession>
<dbReference type="PANTHER" id="PTHR18934:SF136">
    <property type="entry name" value="ATP-DEPENDENT RNA HELICASE DHX35-RELATED"/>
    <property type="match status" value="1"/>
</dbReference>
<keyword evidence="3" id="KW-0547">Nucleotide-binding</keyword>
<dbReference type="AlphaFoldDB" id="A0AAD4MCL3"/>
<dbReference type="InterPro" id="IPR001650">
    <property type="entry name" value="Helicase_C-like"/>
</dbReference>
<keyword evidence="6" id="KW-0067">ATP-binding</keyword>
<dbReference type="InterPro" id="IPR011545">
    <property type="entry name" value="DEAD/DEAH_box_helicase_dom"/>
</dbReference>
<gene>
    <name evidence="11" type="ORF">B0F90DRAFT_1623400</name>
</gene>
<dbReference type="InterPro" id="IPR011709">
    <property type="entry name" value="DEAD-box_helicase_OB_fold"/>
</dbReference>
<dbReference type="FunFam" id="3.40.50.300:FF:000578">
    <property type="entry name" value="probable ATP-dependent RNA helicase DHX35"/>
    <property type="match status" value="1"/>
</dbReference>
<feature type="domain" description="Helicase ATP-binding" evidence="9">
    <location>
        <begin position="59"/>
        <end position="224"/>
    </location>
</feature>
<dbReference type="InterPro" id="IPR007502">
    <property type="entry name" value="Helicase-assoc_dom"/>
</dbReference>
<organism evidence="11 12">
    <name type="scientific">Multifurca ochricompacta</name>
    <dbReference type="NCBI Taxonomy" id="376703"/>
    <lineage>
        <taxon>Eukaryota</taxon>
        <taxon>Fungi</taxon>
        <taxon>Dikarya</taxon>
        <taxon>Basidiomycota</taxon>
        <taxon>Agaricomycotina</taxon>
        <taxon>Agaricomycetes</taxon>
        <taxon>Russulales</taxon>
        <taxon>Russulaceae</taxon>
        <taxon>Multifurca</taxon>
    </lineage>
</organism>
<dbReference type="Gene3D" id="3.40.50.300">
    <property type="entry name" value="P-loop containing nucleotide triphosphate hydrolases"/>
    <property type="match status" value="2"/>
</dbReference>
<dbReference type="GO" id="GO:0005524">
    <property type="term" value="F:ATP binding"/>
    <property type="evidence" value="ECO:0007669"/>
    <property type="project" value="UniProtKB-KW"/>
</dbReference>
<dbReference type="SMART" id="SM00487">
    <property type="entry name" value="DEXDc"/>
    <property type="match status" value="1"/>
</dbReference>
<name>A0AAD4MCL3_9AGAM</name>
<dbReference type="Proteomes" id="UP001203297">
    <property type="component" value="Unassembled WGS sequence"/>
</dbReference>
<evidence type="ECO:0000256" key="8">
    <source>
        <dbReference type="SAM" id="MobiDB-lite"/>
    </source>
</evidence>
<dbReference type="PANTHER" id="PTHR18934">
    <property type="entry name" value="ATP-DEPENDENT RNA HELICASE"/>
    <property type="match status" value="1"/>
</dbReference>
<protein>
    <recommendedName>
        <fullName evidence="2">RNA helicase</fullName>
        <ecNumber evidence="2">3.6.4.13</ecNumber>
    </recommendedName>
</protein>
<evidence type="ECO:0000256" key="5">
    <source>
        <dbReference type="ARBA" id="ARBA00022806"/>
    </source>
</evidence>
<evidence type="ECO:0000313" key="12">
    <source>
        <dbReference type="Proteomes" id="UP001203297"/>
    </source>
</evidence>
<dbReference type="GO" id="GO:0003724">
    <property type="term" value="F:RNA helicase activity"/>
    <property type="evidence" value="ECO:0007669"/>
    <property type="project" value="UniProtKB-EC"/>
</dbReference>
<sequence>MSSTLQFWKPGTLGPGSSLDRSSAEEDGFIPSAIPLQALSTIQEQRDRLPITKHKGNILHCVEDYQIVIVVGQTGCGKTTQIPQYLHESGWSSGGRVIACTQPRRVAVTSVAARTAYEMGSIVGEEVGYTIRFEDVSTKGLTQICYMTDGVLFREALIDPLLSRFSVIMVDEAHERSMYTDLLLAILKKICRKRPSLRVIVSSATLDATAFLEFFSSLPEQINSTIVSLEGRAYPVQIAYLAEPTEDYVRKAAETVISIHNQHGKGDILVFLTGREEIDRCLEELMDTNSSLLSNKLSLRPMALHSGLSMAEQMEVFEPSPPGSRKVVVATNIAEASITIEGINFIVDCGFVKVVDASCLLDGSVLTIPIKIRIYDGSVGLSSLKIVPISQASAIQRAGRAGRTSEGLCYRLYPYSVYNQLSAVTIPEISRTELSSAFLQLKALGIDNFMKLQWLTIPPSESIAQSLSSLIIHSVIDDDGRLTSLGSKIAEVPLDVKAACMLLNSQKFRCGEEILTIIAMTAVQDVFIIPTGAAGASAELERRKFTAEEGDHLTLLNAYNAFISRGKSSSWCKSHALSFRALSRAVSIRSQLKKYVQRFDIPLESCQGDAKRLRQCLVNGYKQNGARWVADGTYRSVRGNTVLHVHPNSTLFTRKPASGWVIFHDIEETKKIQMSIITEVEPEW</sequence>
<dbReference type="SMART" id="SM00490">
    <property type="entry name" value="HELICc"/>
    <property type="match status" value="1"/>
</dbReference>
<comment type="catalytic activity">
    <reaction evidence="7">
        <text>ATP + H2O = ADP + phosphate + H(+)</text>
        <dbReference type="Rhea" id="RHEA:13065"/>
        <dbReference type="ChEBI" id="CHEBI:15377"/>
        <dbReference type="ChEBI" id="CHEBI:15378"/>
        <dbReference type="ChEBI" id="CHEBI:30616"/>
        <dbReference type="ChEBI" id="CHEBI:43474"/>
        <dbReference type="ChEBI" id="CHEBI:456216"/>
        <dbReference type="EC" id="3.6.4.13"/>
    </reaction>
</comment>
<keyword evidence="4 11" id="KW-0378">Hydrolase</keyword>
<dbReference type="CDD" id="cd18791">
    <property type="entry name" value="SF2_C_RHA"/>
    <property type="match status" value="1"/>
</dbReference>
<dbReference type="InterPro" id="IPR014001">
    <property type="entry name" value="Helicase_ATP-bd"/>
</dbReference>
<dbReference type="GO" id="GO:0071013">
    <property type="term" value="C:catalytic step 2 spliceosome"/>
    <property type="evidence" value="ECO:0007669"/>
    <property type="project" value="TreeGrafter"/>
</dbReference>
<evidence type="ECO:0000256" key="4">
    <source>
        <dbReference type="ARBA" id="ARBA00022801"/>
    </source>
</evidence>
<dbReference type="PROSITE" id="PS51194">
    <property type="entry name" value="HELICASE_CTER"/>
    <property type="match status" value="1"/>
</dbReference>
<proteinExistence type="inferred from homology"/>
<dbReference type="GO" id="GO:0003723">
    <property type="term" value="F:RNA binding"/>
    <property type="evidence" value="ECO:0007669"/>
    <property type="project" value="TreeGrafter"/>
</dbReference>
<dbReference type="PROSITE" id="PS51192">
    <property type="entry name" value="HELICASE_ATP_BIND_1"/>
    <property type="match status" value="1"/>
</dbReference>
<dbReference type="Pfam" id="PF00270">
    <property type="entry name" value="DEAD"/>
    <property type="match status" value="1"/>
</dbReference>
<comment type="similarity">
    <text evidence="1">Belongs to the DEAD box helicase family. DEAH subfamily.</text>
</comment>
<dbReference type="Pfam" id="PF07717">
    <property type="entry name" value="OB_NTP_bind"/>
    <property type="match status" value="1"/>
</dbReference>
<dbReference type="PROSITE" id="PS00690">
    <property type="entry name" value="DEAH_ATP_HELICASE"/>
    <property type="match status" value="1"/>
</dbReference>
<comment type="caution">
    <text evidence="11">The sequence shown here is derived from an EMBL/GenBank/DDBJ whole genome shotgun (WGS) entry which is preliminary data.</text>
</comment>
<evidence type="ECO:0000256" key="1">
    <source>
        <dbReference type="ARBA" id="ARBA00008792"/>
    </source>
</evidence>
<evidence type="ECO:0000256" key="6">
    <source>
        <dbReference type="ARBA" id="ARBA00022840"/>
    </source>
</evidence>
<dbReference type="Pfam" id="PF00271">
    <property type="entry name" value="Helicase_C"/>
    <property type="match status" value="1"/>
</dbReference>
<dbReference type="SUPFAM" id="SSF52540">
    <property type="entry name" value="P-loop containing nucleoside triphosphate hydrolases"/>
    <property type="match status" value="1"/>
</dbReference>
<dbReference type="InterPro" id="IPR002464">
    <property type="entry name" value="DNA/RNA_helicase_DEAH_CS"/>
</dbReference>
<evidence type="ECO:0000313" key="11">
    <source>
        <dbReference type="EMBL" id="KAI0306712.1"/>
    </source>
</evidence>
<feature type="region of interest" description="Disordered" evidence="8">
    <location>
        <begin position="1"/>
        <end position="24"/>
    </location>
</feature>
<keyword evidence="5" id="KW-0347">Helicase</keyword>
<dbReference type="SMART" id="SM00847">
    <property type="entry name" value="HA2"/>
    <property type="match status" value="1"/>
</dbReference>
<reference evidence="11" key="1">
    <citation type="journal article" date="2022" name="New Phytol.">
        <title>Evolutionary transition to the ectomycorrhizal habit in the genomes of a hyperdiverse lineage of mushroom-forming fungi.</title>
        <authorList>
            <person name="Looney B."/>
            <person name="Miyauchi S."/>
            <person name="Morin E."/>
            <person name="Drula E."/>
            <person name="Courty P.E."/>
            <person name="Kohler A."/>
            <person name="Kuo A."/>
            <person name="LaButti K."/>
            <person name="Pangilinan J."/>
            <person name="Lipzen A."/>
            <person name="Riley R."/>
            <person name="Andreopoulos W."/>
            <person name="He G."/>
            <person name="Johnson J."/>
            <person name="Nolan M."/>
            <person name="Tritt A."/>
            <person name="Barry K.W."/>
            <person name="Grigoriev I.V."/>
            <person name="Nagy L.G."/>
            <person name="Hibbett D."/>
            <person name="Henrissat B."/>
            <person name="Matheny P.B."/>
            <person name="Labbe J."/>
            <person name="Martin F.M."/>
        </authorList>
    </citation>
    <scope>NUCLEOTIDE SEQUENCE</scope>
    <source>
        <strain evidence="11">BPL690</strain>
    </source>
</reference>
<dbReference type="EMBL" id="WTXG01000003">
    <property type="protein sequence ID" value="KAI0306712.1"/>
    <property type="molecule type" value="Genomic_DNA"/>
</dbReference>
<dbReference type="GO" id="GO:0016787">
    <property type="term" value="F:hydrolase activity"/>
    <property type="evidence" value="ECO:0007669"/>
    <property type="project" value="UniProtKB-KW"/>
</dbReference>
<evidence type="ECO:0000256" key="2">
    <source>
        <dbReference type="ARBA" id="ARBA00012552"/>
    </source>
</evidence>
<dbReference type="InterPro" id="IPR027417">
    <property type="entry name" value="P-loop_NTPase"/>
</dbReference>
<dbReference type="Gene3D" id="1.20.120.1080">
    <property type="match status" value="1"/>
</dbReference>
<evidence type="ECO:0000256" key="7">
    <source>
        <dbReference type="ARBA" id="ARBA00047984"/>
    </source>
</evidence>
<evidence type="ECO:0000259" key="10">
    <source>
        <dbReference type="PROSITE" id="PS51194"/>
    </source>
</evidence>
<dbReference type="Pfam" id="PF21010">
    <property type="entry name" value="HA2_C"/>
    <property type="match status" value="1"/>
</dbReference>
<dbReference type="EC" id="3.6.4.13" evidence="2"/>